<dbReference type="CDD" id="cd14279">
    <property type="entry name" value="CUE"/>
    <property type="match status" value="1"/>
</dbReference>
<accession>A0AAD5M2F8</accession>
<sequence>MPPRRQPPKDEDPMDVAVELVLQMVAAHEDTLPLPAFAKVSRGEVAQAIEQADGHIDRAVDEVLSLLAIRSMRLDNETELATTERVAQSRLQWQELCTGLGLSECHAFFKLVETMPAEERDAMLTSNGGFFQQLLLMLDEEEPIADILKEEQQEEEHPLVQLQRLYPDYQINVIEDVLEKHEYDLNAAAVALENIKAVSHVQSYATIVKAKHAKTLLKSEQQAIEEERDTATPHLGSLGHFPVLPAGSKQRRHRGISDAEASSLNDFVSQRSRSAGRTRPANGFKGGHRAANAWSNAPVDGEATERHLASQLKIERLQRMLPTVDREIIQSTFFLNGCSSNATEAALREIFHLPAPQPRPPPSIDEDDRQQLGATADDVDDDPSYSETRARVDACWQNLSDRYISALESFNRNHHVVAADRVREVSRARRALREAQHDAAHAFVVAHHAHIRRHQPLDLHGLTVVEALREQFCGWLWMRGSKYGRWRHRYFCLNGTLLSYYVTFPSEEFLRQASPENIHFSDGTTPRGVLRVAAVEEQDGSLGFKLYGHCGRCIEIRAHRVDERNEWLRVLKTPARRKTRSWSEGNVDELTLSLASFDSDMTCTWDRQSVPIVKCGWALKRSDVLKRWNRYFFVLQGKMLSYYATDKPYAVPRRRGYIQNVSVPRGSSSSATSTGGLGAAHCELAIKLEGHSPLMVRFRSSEELEDWREVLLNHSIGREDRSS</sequence>
<dbReference type="InterPro" id="IPR011993">
    <property type="entry name" value="PH-like_dom_sf"/>
</dbReference>
<dbReference type="PROSITE" id="PS50003">
    <property type="entry name" value="PH_DOMAIN"/>
    <property type="match status" value="2"/>
</dbReference>
<organism evidence="3 4">
    <name type="scientific">Pythium insidiosum</name>
    <name type="common">Pythiosis disease agent</name>
    <dbReference type="NCBI Taxonomy" id="114742"/>
    <lineage>
        <taxon>Eukaryota</taxon>
        <taxon>Sar</taxon>
        <taxon>Stramenopiles</taxon>
        <taxon>Oomycota</taxon>
        <taxon>Peronosporomycetes</taxon>
        <taxon>Pythiales</taxon>
        <taxon>Pythiaceae</taxon>
        <taxon>Pythium</taxon>
    </lineage>
</organism>
<feature type="domain" description="PH" evidence="2">
    <location>
        <begin position="469"/>
        <end position="576"/>
    </location>
</feature>
<reference evidence="3" key="1">
    <citation type="submission" date="2021-12" db="EMBL/GenBank/DDBJ databases">
        <title>Prjna785345.</title>
        <authorList>
            <person name="Rujirawat T."/>
            <person name="Krajaejun T."/>
        </authorList>
    </citation>
    <scope>NUCLEOTIDE SEQUENCE</scope>
    <source>
        <strain evidence="3">Pi057C3</strain>
    </source>
</reference>
<dbReference type="AlphaFoldDB" id="A0AAD5M2F8"/>
<evidence type="ECO:0000259" key="2">
    <source>
        <dbReference type="PROSITE" id="PS50003"/>
    </source>
</evidence>
<dbReference type="PANTHER" id="PTHR46535">
    <property type="entry name" value="NEDD4-BINDING PROTEIN 2"/>
    <property type="match status" value="1"/>
</dbReference>
<dbReference type="GO" id="GO:0004519">
    <property type="term" value="F:endonuclease activity"/>
    <property type="evidence" value="ECO:0007669"/>
    <property type="project" value="TreeGrafter"/>
</dbReference>
<dbReference type="CDD" id="cd00821">
    <property type="entry name" value="PH"/>
    <property type="match status" value="1"/>
</dbReference>
<protein>
    <recommendedName>
        <fullName evidence="2">PH domain-containing protein</fullName>
    </recommendedName>
</protein>
<dbReference type="SUPFAM" id="SSF50729">
    <property type="entry name" value="PH domain-like"/>
    <property type="match status" value="2"/>
</dbReference>
<proteinExistence type="predicted"/>
<dbReference type="EMBL" id="JAKCXM010000114">
    <property type="protein sequence ID" value="KAJ0401953.1"/>
    <property type="molecule type" value="Genomic_DNA"/>
</dbReference>
<dbReference type="Pfam" id="PF00169">
    <property type="entry name" value="PH"/>
    <property type="match status" value="2"/>
</dbReference>
<comment type="caution">
    <text evidence="3">The sequence shown here is derived from an EMBL/GenBank/DDBJ whole genome shotgun (WGS) entry which is preliminary data.</text>
</comment>
<name>A0AAD5M2F8_PYTIN</name>
<gene>
    <name evidence="3" type="ORF">P43SY_002000</name>
</gene>
<evidence type="ECO:0000313" key="3">
    <source>
        <dbReference type="EMBL" id="KAJ0401953.1"/>
    </source>
</evidence>
<evidence type="ECO:0000256" key="1">
    <source>
        <dbReference type="SAM" id="MobiDB-lite"/>
    </source>
</evidence>
<dbReference type="SMART" id="SM00233">
    <property type="entry name" value="PH"/>
    <property type="match status" value="2"/>
</dbReference>
<feature type="region of interest" description="Disordered" evidence="1">
    <location>
        <begin position="224"/>
        <end position="298"/>
    </location>
</feature>
<dbReference type="Proteomes" id="UP001209570">
    <property type="component" value="Unassembled WGS sequence"/>
</dbReference>
<feature type="domain" description="PH" evidence="2">
    <location>
        <begin position="611"/>
        <end position="716"/>
    </location>
</feature>
<dbReference type="PANTHER" id="PTHR46535:SF1">
    <property type="entry name" value="NEDD4-BINDING PROTEIN 2"/>
    <property type="match status" value="1"/>
</dbReference>
<evidence type="ECO:0000313" key="4">
    <source>
        <dbReference type="Proteomes" id="UP001209570"/>
    </source>
</evidence>
<dbReference type="GO" id="GO:0005634">
    <property type="term" value="C:nucleus"/>
    <property type="evidence" value="ECO:0007669"/>
    <property type="project" value="TreeGrafter"/>
</dbReference>
<dbReference type="InterPro" id="IPR001849">
    <property type="entry name" value="PH_domain"/>
</dbReference>
<keyword evidence="4" id="KW-1185">Reference proteome</keyword>
<feature type="compositionally biased region" description="Polar residues" evidence="1">
    <location>
        <begin position="260"/>
        <end position="275"/>
    </location>
</feature>
<dbReference type="InterPro" id="IPR052772">
    <property type="entry name" value="Endo/PolyKinase_Domain-Protein"/>
</dbReference>
<dbReference type="Gene3D" id="2.30.29.30">
    <property type="entry name" value="Pleckstrin-homology domain (PH domain)/Phosphotyrosine-binding domain (PTB)"/>
    <property type="match status" value="2"/>
</dbReference>